<gene>
    <name evidence="3" type="ORF">E0Z10_g10472</name>
</gene>
<reference evidence="3 4" key="1">
    <citation type="submission" date="2019-03" db="EMBL/GenBank/DDBJ databases">
        <title>Draft genome sequence of Xylaria hypoxylon DSM 108379, a ubiquitous saprotrophic-parasitic fungi on hardwood.</title>
        <authorList>
            <person name="Buettner E."/>
            <person name="Leonhardt S."/>
            <person name="Gebauer A.M."/>
            <person name="Liers C."/>
            <person name="Hofrichter M."/>
            <person name="Kellner H."/>
        </authorList>
    </citation>
    <scope>NUCLEOTIDE SEQUENCE [LARGE SCALE GENOMIC DNA]</scope>
    <source>
        <strain evidence="3 4">DSM 108379</strain>
    </source>
</reference>
<dbReference type="AlphaFoldDB" id="A0A4Z0YGA8"/>
<dbReference type="PANTHER" id="PTHR24185">
    <property type="entry name" value="CALCIUM-INDEPENDENT PHOSPHOLIPASE A2-GAMMA"/>
    <property type="match status" value="1"/>
</dbReference>
<evidence type="ECO:0000256" key="2">
    <source>
        <dbReference type="ARBA" id="ARBA00022963"/>
    </source>
</evidence>
<dbReference type="Gene3D" id="3.40.1090.10">
    <property type="entry name" value="Cytosolic phospholipase A2 catalytic domain"/>
    <property type="match status" value="1"/>
</dbReference>
<dbReference type="GO" id="GO:0016020">
    <property type="term" value="C:membrane"/>
    <property type="evidence" value="ECO:0007669"/>
    <property type="project" value="TreeGrafter"/>
</dbReference>
<proteinExistence type="predicted"/>
<comment type="caution">
    <text evidence="3">The sequence shown here is derived from an EMBL/GenBank/DDBJ whole genome shotgun (WGS) entry which is preliminary data.</text>
</comment>
<organism evidence="3 4">
    <name type="scientific">Xylaria hypoxylon</name>
    <dbReference type="NCBI Taxonomy" id="37992"/>
    <lineage>
        <taxon>Eukaryota</taxon>
        <taxon>Fungi</taxon>
        <taxon>Dikarya</taxon>
        <taxon>Ascomycota</taxon>
        <taxon>Pezizomycotina</taxon>
        <taxon>Sordariomycetes</taxon>
        <taxon>Xylariomycetidae</taxon>
        <taxon>Xylariales</taxon>
        <taxon>Xylariaceae</taxon>
        <taxon>Xylaria</taxon>
    </lineage>
</organism>
<dbReference type="InterPro" id="IPR016035">
    <property type="entry name" value="Acyl_Trfase/lysoPLipase"/>
</dbReference>
<name>A0A4Z0YGA8_9PEZI</name>
<keyword evidence="2" id="KW-0442">Lipid degradation</keyword>
<sequence length="395" mass="44737">MYSRKHGNITAASVSLMFKIKEIEESETELENLMPGNGLSTTRQVAESSFHPETCTSTGGLIAIMLSRFRMSVNEAITQYKDLGGKIFGSPRLMHYRRLPPLFIPRDKFPANNLIKAVNEVCDKHGYAVRAECSFSTVALAINHSGCKTLVTALAAKREVAIQQTKVIFRSYDILNSKKPENTSSWIPGPACGLPVWMIARAITAAPTYFKPINFPDSEGNQWDFKDGGLQANNPAKQGFTEVRHATGKDPDLFVSIGTCHQQKSFFTRKAGRCMDTWNAVMTYLFQGGDPNEVHHDMVDNLGRTEGENYWRFEDSVSAKRGPRWKKIKMDQWKTGTNSTLDTMDELIDEYLKEEPVNERLNSCACALVKQRRLRTVDLKKWSEYAIHDWRYDKS</sequence>
<keyword evidence="4" id="KW-1185">Reference proteome</keyword>
<dbReference type="STRING" id="37992.A0A4Z0YGA8"/>
<dbReference type="PANTHER" id="PTHR24185:SF1">
    <property type="entry name" value="CALCIUM-INDEPENDENT PHOSPHOLIPASE A2-GAMMA"/>
    <property type="match status" value="1"/>
</dbReference>
<dbReference type="GO" id="GO:0047499">
    <property type="term" value="F:calcium-independent phospholipase A2 activity"/>
    <property type="evidence" value="ECO:0007669"/>
    <property type="project" value="TreeGrafter"/>
</dbReference>
<keyword evidence="1" id="KW-0378">Hydrolase</keyword>
<dbReference type="EMBL" id="SKBN01000416">
    <property type="protein sequence ID" value="TGJ78291.1"/>
    <property type="molecule type" value="Genomic_DNA"/>
</dbReference>
<dbReference type="SUPFAM" id="SSF52151">
    <property type="entry name" value="FabD/lysophospholipase-like"/>
    <property type="match status" value="1"/>
</dbReference>
<dbReference type="GO" id="GO:0019369">
    <property type="term" value="P:arachidonate metabolic process"/>
    <property type="evidence" value="ECO:0007669"/>
    <property type="project" value="TreeGrafter"/>
</dbReference>
<dbReference type="GO" id="GO:0016042">
    <property type="term" value="P:lipid catabolic process"/>
    <property type="evidence" value="ECO:0007669"/>
    <property type="project" value="UniProtKB-KW"/>
</dbReference>
<accession>A0A4Z0YGA8</accession>
<protein>
    <submittedName>
        <fullName evidence="3">Uncharacterized protein</fullName>
    </submittedName>
</protein>
<dbReference type="OrthoDB" id="626167at2759"/>
<evidence type="ECO:0000256" key="1">
    <source>
        <dbReference type="ARBA" id="ARBA00022801"/>
    </source>
</evidence>
<evidence type="ECO:0000313" key="3">
    <source>
        <dbReference type="EMBL" id="TGJ78291.1"/>
    </source>
</evidence>
<dbReference type="Proteomes" id="UP000297716">
    <property type="component" value="Unassembled WGS sequence"/>
</dbReference>
<keyword evidence="2" id="KW-0443">Lipid metabolism</keyword>
<evidence type="ECO:0000313" key="4">
    <source>
        <dbReference type="Proteomes" id="UP000297716"/>
    </source>
</evidence>